<dbReference type="InterPro" id="IPR009378">
    <property type="entry name" value="H2_N"/>
</dbReference>
<evidence type="ECO:0000256" key="1">
    <source>
        <dbReference type="ARBA" id="ARBA00004123"/>
    </source>
</evidence>
<evidence type="ECO:0000313" key="11">
    <source>
        <dbReference type="Proteomes" id="UP000007635"/>
    </source>
</evidence>
<organism evidence="10 11">
    <name type="scientific">Gasterosteus aculeatus aculeatus</name>
    <name type="common">three-spined stickleback</name>
    <dbReference type="NCBI Taxonomy" id="481459"/>
    <lineage>
        <taxon>Eukaryota</taxon>
        <taxon>Metazoa</taxon>
        <taxon>Chordata</taxon>
        <taxon>Craniata</taxon>
        <taxon>Vertebrata</taxon>
        <taxon>Euteleostomi</taxon>
        <taxon>Actinopterygii</taxon>
        <taxon>Neopterygii</taxon>
        <taxon>Teleostei</taxon>
        <taxon>Neoteleostei</taxon>
        <taxon>Acanthomorphata</taxon>
        <taxon>Eupercaria</taxon>
        <taxon>Perciformes</taxon>
        <taxon>Cottioidei</taxon>
        <taxon>Gasterosteales</taxon>
        <taxon>Gasterosteidae</taxon>
        <taxon>Gasterosteus</taxon>
    </lineage>
</organism>
<dbReference type="GO" id="GO:0003682">
    <property type="term" value="F:chromatin binding"/>
    <property type="evidence" value="ECO:0007669"/>
    <property type="project" value="TreeGrafter"/>
</dbReference>
<feature type="region of interest" description="Disordered" evidence="7">
    <location>
        <begin position="375"/>
        <end position="414"/>
    </location>
</feature>
<dbReference type="GO" id="GO:0000796">
    <property type="term" value="C:condensin complex"/>
    <property type="evidence" value="ECO:0007669"/>
    <property type="project" value="TreeGrafter"/>
</dbReference>
<comment type="subcellular location">
    <subcellularLocation>
        <location evidence="1">Nucleus</location>
    </subcellularLocation>
</comment>
<protein>
    <recommendedName>
        <fullName evidence="3">Condensin-2 complex subunit H2</fullName>
    </recommendedName>
    <alternativeName>
        <fullName evidence="6">Non-SMC condensin II complex subunit H2</fullName>
    </alternativeName>
</protein>
<evidence type="ECO:0000259" key="8">
    <source>
        <dbReference type="Pfam" id="PF06278"/>
    </source>
</evidence>
<proteinExistence type="inferred from homology"/>
<dbReference type="GO" id="GO:0005634">
    <property type="term" value="C:nucleus"/>
    <property type="evidence" value="ECO:0007669"/>
    <property type="project" value="UniProtKB-SubCell"/>
</dbReference>
<accession>A0AAQ4Q802</accession>
<evidence type="ECO:0000256" key="7">
    <source>
        <dbReference type="SAM" id="MobiDB-lite"/>
    </source>
</evidence>
<dbReference type="GeneTree" id="ENSGT00390000014443"/>
<evidence type="ECO:0000256" key="2">
    <source>
        <dbReference type="ARBA" id="ARBA00007844"/>
    </source>
</evidence>
<evidence type="ECO:0000256" key="3">
    <source>
        <dbReference type="ARBA" id="ARBA00016903"/>
    </source>
</evidence>
<dbReference type="PANTHER" id="PTHR14324:SF3">
    <property type="entry name" value="CONDENSIN-2 COMPLEX SUBUNIT H2"/>
    <property type="match status" value="1"/>
</dbReference>
<comment type="similarity">
    <text evidence="2">Belongs to the CND2 H2 (condensin-2 subunit 2) family.</text>
</comment>
<reference evidence="10 11" key="1">
    <citation type="journal article" date="2021" name="G3 (Bethesda)">
        <title>Improved contiguity of the threespine stickleback genome using long-read sequencing.</title>
        <authorList>
            <person name="Nath S."/>
            <person name="Shaw D.E."/>
            <person name="White M.A."/>
        </authorList>
    </citation>
    <scope>NUCLEOTIDE SEQUENCE [LARGE SCALE GENOMIC DNA]</scope>
    <source>
        <strain evidence="10 11">Lake Benthic</strain>
    </source>
</reference>
<dbReference type="Proteomes" id="UP000007635">
    <property type="component" value="Chromosome IV"/>
</dbReference>
<dbReference type="Pfam" id="PF16858">
    <property type="entry name" value="CNDH2_C"/>
    <property type="match status" value="1"/>
</dbReference>
<evidence type="ECO:0000313" key="10">
    <source>
        <dbReference type="Ensembl" id="ENSGACP00000047150.1"/>
    </source>
</evidence>
<dbReference type="Pfam" id="PF06278">
    <property type="entry name" value="CNDH2_N"/>
    <property type="match status" value="1"/>
</dbReference>
<name>A0AAQ4Q802_GASAC</name>
<dbReference type="Ensembl" id="ENSGACT00000081017.1">
    <property type="protein sequence ID" value="ENSGACP00000047150.1"/>
    <property type="gene ID" value="ENSGACG00000000636.3"/>
</dbReference>
<evidence type="ECO:0000256" key="5">
    <source>
        <dbReference type="ARBA" id="ARBA00023242"/>
    </source>
</evidence>
<dbReference type="PANTHER" id="PTHR14324">
    <property type="entry name" value="CONDENSIN-2 COMPLEX SUBUNIT H2"/>
    <property type="match status" value="1"/>
</dbReference>
<dbReference type="GO" id="GO:0051306">
    <property type="term" value="P:mitotic sister chromatid separation"/>
    <property type="evidence" value="ECO:0007669"/>
    <property type="project" value="TreeGrafter"/>
</dbReference>
<feature type="compositionally biased region" description="Acidic residues" evidence="7">
    <location>
        <begin position="396"/>
        <end position="409"/>
    </location>
</feature>
<feature type="compositionally biased region" description="Acidic residues" evidence="7">
    <location>
        <begin position="376"/>
        <end position="390"/>
    </location>
</feature>
<reference evidence="10" key="2">
    <citation type="submission" date="2025-08" db="UniProtKB">
        <authorList>
            <consortium name="Ensembl"/>
        </authorList>
    </citation>
    <scope>IDENTIFICATION</scope>
</reference>
<dbReference type="AlphaFoldDB" id="A0AAQ4Q802"/>
<keyword evidence="5" id="KW-0539">Nucleus</keyword>
<feature type="domain" description="Condensin-2 complex subunit H2 C-terminal" evidence="9">
    <location>
        <begin position="424"/>
        <end position="555"/>
    </location>
</feature>
<evidence type="ECO:0000256" key="6">
    <source>
        <dbReference type="ARBA" id="ARBA00030479"/>
    </source>
</evidence>
<dbReference type="InterPro" id="IPR031737">
    <property type="entry name" value="CNDH2_C"/>
</dbReference>
<reference evidence="10" key="3">
    <citation type="submission" date="2025-09" db="UniProtKB">
        <authorList>
            <consortium name="Ensembl"/>
        </authorList>
    </citation>
    <scope>IDENTIFICATION</scope>
</reference>
<evidence type="ECO:0000256" key="4">
    <source>
        <dbReference type="ARBA" id="ARBA00023067"/>
    </source>
</evidence>
<keyword evidence="4" id="KW-0226">DNA condensation</keyword>
<keyword evidence="11" id="KW-1185">Reference proteome</keyword>
<sequence>MDFSKSRFPHLMQPIRELTKNWEVDVASELNDYLEELDNMSITLDGGETRLNFAEAALLIQGSAHIYSKKVEHLHSLVYQTLEFLNDRNNRKNKPTSSQEKDGAASGSDDEFNLIDIVVSRRPMRSESTMSVSVAPLLPECLILPELSERLKLPLISVAGDILCGQKNFMMNRFVPGEQGLILLPLGSGASRVQGGDQNPVDLQQIAEVEDEGSDAPVGDEGGHFFDNIDLDQEPEEHVERHQVESEGRPLRRVEDRPPRAEEPPLYPWLLHDAYAVLGGDAPLKAAKCYSIPDGLDHEGKRKRRPASPLQDFWSWSERAFEPLTQKLKNGPSCPALNYIYVTTMADRLRAQRMINKRAGVVVSDDDLMRTFLELEREEEEPEQQGEEPVDGGYDEHDEQEAFPDDTPVEPDLISAGAQGDVLSYEDLVLLRMEQLMENSKGWSQDTALSRRVQDWEDKMRPLLVEQEQRPVFDIHDYGDRIVSALRDVGQRRSFSSIVSGLQSHEASKYLVASLQLVNNNNLRGTCRLPPTDAPHTNITSHAIQLRLLSKATHNNCISTNKPALTARSRL</sequence>
<dbReference type="GO" id="GO:0010032">
    <property type="term" value="P:meiotic chromosome condensation"/>
    <property type="evidence" value="ECO:0007669"/>
    <property type="project" value="TreeGrafter"/>
</dbReference>
<feature type="region of interest" description="Disordered" evidence="7">
    <location>
        <begin position="88"/>
        <end position="108"/>
    </location>
</feature>
<dbReference type="InterPro" id="IPR031739">
    <property type="entry name" value="Ncaph2"/>
</dbReference>
<feature type="domain" description="Condensin II complex subunit H2 N-terminal" evidence="8">
    <location>
        <begin position="6"/>
        <end position="112"/>
    </location>
</feature>
<evidence type="ECO:0000259" key="9">
    <source>
        <dbReference type="Pfam" id="PF16858"/>
    </source>
</evidence>
<feature type="region of interest" description="Disordered" evidence="7">
    <location>
        <begin position="240"/>
        <end position="260"/>
    </location>
</feature>